<dbReference type="Proteomes" id="UP000077881">
    <property type="component" value="Unassembled WGS sequence"/>
</dbReference>
<sequence length="81" mass="9418">MSIQKTVWLVGADGMTWRKCDLQVLTSVIRFEDNALFEVLDYTAFTPAKTVSCSGNQQFQKIKVSLYSYKWICNMKWTQII</sequence>
<proteinExistence type="predicted"/>
<keyword evidence="4" id="KW-1185">Reference proteome</keyword>
<gene>
    <name evidence="2" type="ORF">ABB05_18000</name>
    <name evidence="1" type="ORF">ACA29_18190</name>
</gene>
<dbReference type="STRING" id="217031.ABB05_18000"/>
<name>A0A0Q9XSN1_9BACI</name>
<dbReference type="Proteomes" id="UP000053881">
    <property type="component" value="Unassembled WGS sequence"/>
</dbReference>
<evidence type="ECO:0000313" key="3">
    <source>
        <dbReference type="Proteomes" id="UP000053881"/>
    </source>
</evidence>
<comment type="caution">
    <text evidence="1">The sequence shown here is derived from an EMBL/GenBank/DDBJ whole genome shotgun (WGS) entry which is preliminary data.</text>
</comment>
<protein>
    <submittedName>
        <fullName evidence="1">Uncharacterized protein</fullName>
    </submittedName>
</protein>
<organism evidence="1 3">
    <name type="scientific">Lederbergia galactosidilytica</name>
    <dbReference type="NCBI Taxonomy" id="217031"/>
    <lineage>
        <taxon>Bacteria</taxon>
        <taxon>Bacillati</taxon>
        <taxon>Bacillota</taxon>
        <taxon>Bacilli</taxon>
        <taxon>Bacillales</taxon>
        <taxon>Bacillaceae</taxon>
        <taxon>Lederbergia</taxon>
    </lineage>
</organism>
<reference evidence="2 4" key="1">
    <citation type="submission" date="2015-05" db="EMBL/GenBank/DDBJ databases">
        <title>Comparison of genome.</title>
        <authorList>
            <person name="Zheng Z."/>
            <person name="Sun M."/>
        </authorList>
    </citation>
    <scope>NUCLEOTIDE SEQUENCE [LARGE SCALE GENOMIC DNA]</scope>
    <source>
        <strain evidence="2 4">G25-74</strain>
    </source>
</reference>
<evidence type="ECO:0000313" key="4">
    <source>
        <dbReference type="Proteomes" id="UP000077881"/>
    </source>
</evidence>
<dbReference type="AlphaFoldDB" id="A0A0Q9XSN1"/>
<evidence type="ECO:0000313" key="1">
    <source>
        <dbReference type="EMBL" id="KRG11420.1"/>
    </source>
</evidence>
<accession>A0A0Q9XSN1</accession>
<dbReference type="PATRIC" id="fig|217031.4.peg.6162"/>
<reference evidence="1 3" key="2">
    <citation type="submission" date="2015-06" db="EMBL/GenBank/DDBJ databases">
        <title>Genome sequencing project of Bacillus galactosidilyticus PL133.</title>
        <authorList>
            <person name="Gaiero J."/>
            <person name="Nicol R."/>
            <person name="Habash M."/>
        </authorList>
    </citation>
    <scope>NUCLEOTIDE SEQUENCE [LARGE SCALE GENOMIC DNA]</scope>
    <source>
        <strain evidence="1 3">PL133</strain>
    </source>
</reference>
<dbReference type="EMBL" id="LGPB01000126">
    <property type="protein sequence ID" value="KRG11420.1"/>
    <property type="molecule type" value="Genomic_DNA"/>
</dbReference>
<dbReference type="EMBL" id="LDJR01000058">
    <property type="protein sequence ID" value="OAK67931.1"/>
    <property type="molecule type" value="Genomic_DNA"/>
</dbReference>
<evidence type="ECO:0000313" key="2">
    <source>
        <dbReference type="EMBL" id="OAK67931.1"/>
    </source>
</evidence>